<keyword evidence="2" id="KW-1185">Reference proteome</keyword>
<dbReference type="OrthoDB" id="6311at2157"/>
<dbReference type="InParanoid" id="K0IJ98"/>
<dbReference type="HOGENOM" id="CLU_1933328_0_0_2"/>
<dbReference type="EMBL" id="CP002408">
    <property type="protein sequence ID" value="AFU60090.1"/>
    <property type="molecule type" value="Genomic_DNA"/>
</dbReference>
<name>K0IJ98_NITGG</name>
<dbReference type="InterPro" id="IPR009758">
    <property type="entry name" value="DUF1326"/>
</dbReference>
<proteinExistence type="predicted"/>
<dbReference type="GeneID" id="13796984"/>
<dbReference type="STRING" id="1237085.Ngar_c31740"/>
<evidence type="ECO:0000313" key="2">
    <source>
        <dbReference type="Proteomes" id="UP000008037"/>
    </source>
</evidence>
<organism evidence="1 2">
    <name type="scientific">Nitrososphaera gargensis (strain Ga9.2)</name>
    <dbReference type="NCBI Taxonomy" id="1237085"/>
    <lineage>
        <taxon>Archaea</taxon>
        <taxon>Nitrososphaerota</taxon>
        <taxon>Nitrososphaeria</taxon>
        <taxon>Nitrososphaerales</taxon>
        <taxon>Nitrososphaeraceae</taxon>
        <taxon>Nitrososphaera</taxon>
    </lineage>
</organism>
<evidence type="ECO:0008006" key="3">
    <source>
        <dbReference type="Google" id="ProtNLM"/>
    </source>
</evidence>
<reference evidence="1 2" key="1">
    <citation type="journal article" date="2012" name="Environ. Microbiol.">
        <title>The genome of the ammonia-oxidizing Candidatus Nitrososphaera gargensis: insights into metabolic versatility and environmental adaptations.</title>
        <authorList>
            <person name="Spang A."/>
            <person name="Poehlein A."/>
            <person name="Offre P."/>
            <person name="Zumbragel S."/>
            <person name="Haider S."/>
            <person name="Rychlik N."/>
            <person name="Nowka B."/>
            <person name="Schmeisser C."/>
            <person name="Lebedeva E.V."/>
            <person name="Rattei T."/>
            <person name="Bohm C."/>
            <person name="Schmid M."/>
            <person name="Galushko A."/>
            <person name="Hatzenpichler R."/>
            <person name="Weinmaier T."/>
            <person name="Daniel R."/>
            <person name="Schleper C."/>
            <person name="Spieck E."/>
            <person name="Streit W."/>
            <person name="Wagner M."/>
        </authorList>
    </citation>
    <scope>NUCLEOTIDE SEQUENCE [LARGE SCALE GENOMIC DNA]</scope>
    <source>
        <strain evidence="2">Ga9.2</strain>
    </source>
</reference>
<sequence length="131" mass="14579">MKKTKWQMRAYYLDSCNCDWGCPCQFNARPTHGNCDSVIRIHIIKGNYGSIEFARLNMAWIGSWPGPIHEGHGKISYYIDERASDDQFEALSKIITGGASGGPFAVYGSSADTVQEPRRAKIAFQARSTAQ</sequence>
<protein>
    <recommendedName>
        <fullName evidence="3">DUF1326 domain-containing protein</fullName>
    </recommendedName>
</protein>
<dbReference type="RefSeq" id="WP_015020623.1">
    <property type="nucleotide sequence ID" value="NC_018719.1"/>
</dbReference>
<accession>K0IJ98</accession>
<dbReference type="PATRIC" id="fig|1237085.11.peg.3158"/>
<dbReference type="Proteomes" id="UP000008037">
    <property type="component" value="Chromosome"/>
</dbReference>
<dbReference type="Pfam" id="PF07040">
    <property type="entry name" value="DUF1326"/>
    <property type="match status" value="1"/>
</dbReference>
<gene>
    <name evidence="1" type="ordered locus">Ngar_c31740</name>
</gene>
<dbReference type="KEGG" id="nga:Ngar_c31740"/>
<dbReference type="AlphaFoldDB" id="K0IJ98"/>
<dbReference type="BioCyc" id="CNIT1237085:G1324-3174-MONOMER"/>
<evidence type="ECO:0000313" key="1">
    <source>
        <dbReference type="EMBL" id="AFU60090.1"/>
    </source>
</evidence>